<evidence type="ECO:0000313" key="2">
    <source>
        <dbReference type="EMBL" id="CAB4159069.1"/>
    </source>
</evidence>
<feature type="compositionally biased region" description="Gly residues" evidence="1">
    <location>
        <begin position="70"/>
        <end position="86"/>
    </location>
</feature>
<gene>
    <name evidence="2" type="ORF">UFOVP707_49</name>
</gene>
<name>A0A6J5NIE3_9CAUD</name>
<dbReference type="EMBL" id="LR796684">
    <property type="protein sequence ID" value="CAB4159069.1"/>
    <property type="molecule type" value="Genomic_DNA"/>
</dbReference>
<feature type="compositionally biased region" description="Polar residues" evidence="1">
    <location>
        <begin position="355"/>
        <end position="367"/>
    </location>
</feature>
<feature type="compositionally biased region" description="Low complexity" evidence="1">
    <location>
        <begin position="313"/>
        <end position="332"/>
    </location>
</feature>
<feature type="region of interest" description="Disordered" evidence="1">
    <location>
        <begin position="144"/>
        <end position="367"/>
    </location>
</feature>
<feature type="compositionally biased region" description="Basic and acidic residues" evidence="1">
    <location>
        <begin position="255"/>
        <end position="276"/>
    </location>
</feature>
<feature type="compositionally biased region" description="Basic and acidic residues" evidence="1">
    <location>
        <begin position="333"/>
        <end position="354"/>
    </location>
</feature>
<evidence type="ECO:0000256" key="1">
    <source>
        <dbReference type="SAM" id="MobiDB-lite"/>
    </source>
</evidence>
<protein>
    <submittedName>
        <fullName evidence="2">Uncharacterized protein</fullName>
    </submittedName>
</protein>
<feature type="region of interest" description="Disordered" evidence="1">
    <location>
        <begin position="26"/>
        <end position="93"/>
    </location>
</feature>
<organism evidence="2">
    <name type="scientific">uncultured Caudovirales phage</name>
    <dbReference type="NCBI Taxonomy" id="2100421"/>
    <lineage>
        <taxon>Viruses</taxon>
        <taxon>Duplodnaviria</taxon>
        <taxon>Heunggongvirae</taxon>
        <taxon>Uroviricota</taxon>
        <taxon>Caudoviricetes</taxon>
        <taxon>Peduoviridae</taxon>
        <taxon>Maltschvirus</taxon>
        <taxon>Maltschvirus maltsch</taxon>
    </lineage>
</organism>
<feature type="compositionally biased region" description="Basic and acidic residues" evidence="1">
    <location>
        <begin position="147"/>
        <end position="172"/>
    </location>
</feature>
<reference evidence="2" key="1">
    <citation type="submission" date="2020-04" db="EMBL/GenBank/DDBJ databases">
        <authorList>
            <person name="Chiriac C."/>
            <person name="Salcher M."/>
            <person name="Ghai R."/>
            <person name="Kavagutti S V."/>
        </authorList>
    </citation>
    <scope>NUCLEOTIDE SEQUENCE</scope>
</reference>
<proteinExistence type="predicted"/>
<feature type="compositionally biased region" description="Basic and acidic residues" evidence="1">
    <location>
        <begin position="26"/>
        <end position="52"/>
    </location>
</feature>
<accession>A0A6J5NIE3</accession>
<sequence length="367" mass="39561">MSLLGRLLMGAGMQLPRTLDNIEQRQMREREMSRREQIERARMERDDEKLSLQRELGLLRLAQSTPRSSGGSGGGGPGGGSGGGGAEEAALAQTAAEEQLMPEEVTALRERRNPFMTSGGAAGEMPDSERWRRVFSNFNRNLARSMAGKDADSISRSRQIDQETEARERIIRGGDTTTARNLDMARGDPPMDESGGVVLDKWSGENKPTSVGSAKIAREGAAADASRSRVRAPASGGSSRPAVDPDAPKPADLIRSLDAESKSLQTEIDKLEDRLSKTRGSSAEAKAERERLQARIDAANGRREQIVSQLDGARSGSRPTAAASPAPAPASRRQPDMAAAEKVKADYRAGRITREQATQKLRSLGFQ</sequence>
<feature type="compositionally biased region" description="Low complexity" evidence="1">
    <location>
        <begin position="220"/>
        <end position="245"/>
    </location>
</feature>
<feature type="compositionally biased region" description="Basic and acidic residues" evidence="1">
    <location>
        <begin position="285"/>
        <end position="305"/>
    </location>
</feature>